<dbReference type="AlphaFoldDB" id="A0A8J8T395"/>
<proteinExistence type="predicted"/>
<reference evidence="2" key="1">
    <citation type="submission" date="2019-06" db="EMBL/GenBank/DDBJ databases">
        <authorList>
            <person name="Zheng W."/>
        </authorList>
    </citation>
    <scope>NUCLEOTIDE SEQUENCE</scope>
    <source>
        <strain evidence="2">QDHG01</strain>
    </source>
</reference>
<name>A0A8J8T395_HALGN</name>
<evidence type="ECO:0000313" key="3">
    <source>
        <dbReference type="Proteomes" id="UP000785679"/>
    </source>
</evidence>
<evidence type="ECO:0000313" key="2">
    <source>
        <dbReference type="EMBL" id="TNV80584.1"/>
    </source>
</evidence>
<sequence length="458" mass="52387">MSSTFSFARTSAPINSLEFKTHLAFLRALKYTTDPKIIERDSRMCIQCWMIIFEPSGKKLDPNVAKKERPYYREKHQQHKMSNSFKGMLEATEEKIISFAKGNNRYKHEYDIIELFEVERTFYEQVMAQVQIPGSQEEEQKRVTRQQQNGVKRKVLKTAQRPPPDIAEPLETKRQKRDESTPQIIPAQIPPELQFLPIQVQVTNAKLEIPPSPTLTECSQNGKLLRQSEGSNSEVCSTVPSSNQQSPDDNNVAQIPNEEASDQERTDSIVEIVDIQPSIPLTSTTPQSINHQSQSQPIIRLQQPLNPEDPNSQPTAFFTSGQLHHFMQQTSQAISILSQRVLSLEQELRSLREFTDHASTLRAQQQQIQNPHIENNNPDVQEEEENEQPISPPQVQYEPNVEEEMKQGVGEDKSSDLNIRGEAQQEDLEEVIFISKSVSTSQQNCKNQDEESIEEEDQ</sequence>
<feature type="region of interest" description="Disordered" evidence="1">
    <location>
        <begin position="359"/>
        <end position="424"/>
    </location>
</feature>
<protein>
    <submittedName>
        <fullName evidence="2">Uncharacterized protein</fullName>
    </submittedName>
</protein>
<comment type="caution">
    <text evidence="2">The sequence shown here is derived from an EMBL/GenBank/DDBJ whole genome shotgun (WGS) entry which is preliminary data.</text>
</comment>
<keyword evidence="3" id="KW-1185">Reference proteome</keyword>
<feature type="compositionally biased region" description="Basic and acidic residues" evidence="1">
    <location>
        <begin position="403"/>
        <end position="415"/>
    </location>
</feature>
<gene>
    <name evidence="2" type="ORF">FGO68_gene12026</name>
</gene>
<organism evidence="2 3">
    <name type="scientific">Halteria grandinella</name>
    <dbReference type="NCBI Taxonomy" id="5974"/>
    <lineage>
        <taxon>Eukaryota</taxon>
        <taxon>Sar</taxon>
        <taxon>Alveolata</taxon>
        <taxon>Ciliophora</taxon>
        <taxon>Intramacronucleata</taxon>
        <taxon>Spirotrichea</taxon>
        <taxon>Stichotrichia</taxon>
        <taxon>Sporadotrichida</taxon>
        <taxon>Halteriidae</taxon>
        <taxon>Halteria</taxon>
    </lineage>
</organism>
<feature type="compositionally biased region" description="Polar residues" evidence="1">
    <location>
        <begin position="359"/>
        <end position="379"/>
    </location>
</feature>
<evidence type="ECO:0000256" key="1">
    <source>
        <dbReference type="SAM" id="MobiDB-lite"/>
    </source>
</evidence>
<feature type="region of interest" description="Disordered" evidence="1">
    <location>
        <begin position="225"/>
        <end position="266"/>
    </location>
</feature>
<feature type="region of interest" description="Disordered" evidence="1">
    <location>
        <begin position="437"/>
        <end position="458"/>
    </location>
</feature>
<feature type="compositionally biased region" description="Polar residues" evidence="1">
    <location>
        <begin position="225"/>
        <end position="254"/>
    </location>
</feature>
<dbReference type="Proteomes" id="UP000785679">
    <property type="component" value="Unassembled WGS sequence"/>
</dbReference>
<feature type="compositionally biased region" description="Polar residues" evidence="1">
    <location>
        <begin position="437"/>
        <end position="446"/>
    </location>
</feature>
<accession>A0A8J8T395</accession>
<feature type="region of interest" description="Disordered" evidence="1">
    <location>
        <begin position="133"/>
        <end position="190"/>
    </location>
</feature>
<dbReference type="EMBL" id="RRYP01007315">
    <property type="protein sequence ID" value="TNV80584.1"/>
    <property type="molecule type" value="Genomic_DNA"/>
</dbReference>
<feature type="compositionally biased region" description="Basic and acidic residues" evidence="1">
    <location>
        <begin position="170"/>
        <end position="180"/>
    </location>
</feature>